<evidence type="ECO:0000256" key="1">
    <source>
        <dbReference type="ARBA" id="ARBA00004651"/>
    </source>
</evidence>
<proteinExistence type="inferred from homology"/>
<feature type="transmembrane region" description="Helical" evidence="7">
    <location>
        <begin position="152"/>
        <end position="174"/>
    </location>
</feature>
<dbReference type="Proteomes" id="UP000678513">
    <property type="component" value="Chromosome"/>
</dbReference>
<feature type="transmembrane region" description="Helical" evidence="7">
    <location>
        <begin position="57"/>
        <end position="81"/>
    </location>
</feature>
<dbReference type="NCBIfam" id="NF008049">
    <property type="entry name" value="PRK10782.1"/>
    <property type="match status" value="1"/>
</dbReference>
<feature type="transmembrane region" description="Helical" evidence="7">
    <location>
        <begin position="194"/>
        <end position="217"/>
    </location>
</feature>
<dbReference type="PANTHER" id="PTHR30450:SF1">
    <property type="entry name" value="D-METHIONINE TRANSPORT SYSTEM PERMEASE PROTEIN METI-RELATED"/>
    <property type="match status" value="1"/>
</dbReference>
<evidence type="ECO:0000256" key="6">
    <source>
        <dbReference type="ARBA" id="ARBA00023136"/>
    </source>
</evidence>
<accession>A0ABX7Y7C2</accession>
<comment type="similarity">
    <text evidence="7">Belongs to the binding-protein-dependent transport system permease family.</text>
</comment>
<evidence type="ECO:0000259" key="8">
    <source>
        <dbReference type="PROSITE" id="PS50928"/>
    </source>
</evidence>
<dbReference type="PANTHER" id="PTHR30450">
    <property type="entry name" value="ABC TRANSPORTER PERMEASE"/>
    <property type="match status" value="1"/>
</dbReference>
<keyword evidence="6 7" id="KW-0472">Membrane</keyword>
<evidence type="ECO:0000256" key="4">
    <source>
        <dbReference type="ARBA" id="ARBA00022692"/>
    </source>
</evidence>
<keyword evidence="5 7" id="KW-1133">Transmembrane helix</keyword>
<dbReference type="Gene3D" id="1.10.3720.10">
    <property type="entry name" value="MetI-like"/>
    <property type="match status" value="1"/>
</dbReference>
<feature type="transmembrane region" description="Helical" evidence="7">
    <location>
        <begin position="93"/>
        <end position="114"/>
    </location>
</feature>
<evidence type="ECO:0000313" key="9">
    <source>
        <dbReference type="EMBL" id="QUC08794.1"/>
    </source>
</evidence>
<reference evidence="9 10" key="1">
    <citation type="submission" date="2021-03" db="EMBL/GenBank/DDBJ databases">
        <title>Human Oral Microbial Genomes.</title>
        <authorList>
            <person name="Johnston C.D."/>
            <person name="Chen T."/>
            <person name="Dewhirst F.E."/>
        </authorList>
    </citation>
    <scope>NUCLEOTIDE SEQUENCE [LARGE SCALE GENOMIC DNA]</scope>
    <source>
        <strain evidence="9 10">DSMZ 100122</strain>
    </source>
</reference>
<gene>
    <name evidence="9" type="ORF">J5A65_03390</name>
</gene>
<dbReference type="InterPro" id="IPR000515">
    <property type="entry name" value="MetI-like"/>
</dbReference>
<dbReference type="CDD" id="cd06261">
    <property type="entry name" value="TM_PBP2"/>
    <property type="match status" value="1"/>
</dbReference>
<dbReference type="InterPro" id="IPR035906">
    <property type="entry name" value="MetI-like_sf"/>
</dbReference>
<evidence type="ECO:0000256" key="2">
    <source>
        <dbReference type="ARBA" id="ARBA00022448"/>
    </source>
</evidence>
<evidence type="ECO:0000256" key="5">
    <source>
        <dbReference type="ARBA" id="ARBA00022989"/>
    </source>
</evidence>
<protein>
    <submittedName>
        <fullName evidence="9">ABC transporter permease</fullName>
    </submittedName>
</protein>
<keyword evidence="10" id="KW-1185">Reference proteome</keyword>
<dbReference type="PROSITE" id="PS50928">
    <property type="entry name" value="ABC_TM1"/>
    <property type="match status" value="1"/>
</dbReference>
<dbReference type="EMBL" id="CP072384">
    <property type="protein sequence ID" value="QUC08794.1"/>
    <property type="molecule type" value="Genomic_DNA"/>
</dbReference>
<feature type="domain" description="ABC transmembrane type-1" evidence="8">
    <location>
        <begin position="19"/>
        <end position="212"/>
    </location>
</feature>
<dbReference type="SUPFAM" id="SSF161098">
    <property type="entry name" value="MetI-like"/>
    <property type="match status" value="1"/>
</dbReference>
<name>A0ABX7Y7C2_9ACTN</name>
<keyword evidence="2 7" id="KW-0813">Transport</keyword>
<sequence>MPLLELSFNEILQALDPAIKETLIMVGMSSVATVLLGLPLGVVLFTTQRGGIIANPVLSVALSTIANITRSIPYAILMLSLIPFTRWLVGSSIGPQAACVSLTIGAVPFFARLVESALRDVHSGKVDAAHAMGSTRMQTITKVLLPEAAPSLVAAVTTTVVTLVGYSAMAGLIGGGGLGRLAYNYGYQRFEPTVQLVTIAILVGMVQLIQVLGDVVIRYVDHR</sequence>
<organism evidence="9 10">
    <name type="scientific">Arachnia rubra</name>
    <dbReference type="NCBI Taxonomy" id="1547448"/>
    <lineage>
        <taxon>Bacteria</taxon>
        <taxon>Bacillati</taxon>
        <taxon>Actinomycetota</taxon>
        <taxon>Actinomycetes</taxon>
        <taxon>Propionibacteriales</taxon>
        <taxon>Propionibacteriaceae</taxon>
        <taxon>Arachnia</taxon>
    </lineage>
</organism>
<evidence type="ECO:0000256" key="7">
    <source>
        <dbReference type="RuleBase" id="RU363032"/>
    </source>
</evidence>
<dbReference type="InterPro" id="IPR051322">
    <property type="entry name" value="AA_ABC_Transporter_Permease"/>
</dbReference>
<keyword evidence="4 7" id="KW-0812">Transmembrane</keyword>
<comment type="subcellular location">
    <subcellularLocation>
        <location evidence="1 7">Cell membrane</location>
        <topology evidence="1 7">Multi-pass membrane protein</topology>
    </subcellularLocation>
</comment>
<evidence type="ECO:0000313" key="10">
    <source>
        <dbReference type="Proteomes" id="UP000678513"/>
    </source>
</evidence>
<evidence type="ECO:0000256" key="3">
    <source>
        <dbReference type="ARBA" id="ARBA00022475"/>
    </source>
</evidence>
<keyword evidence="3" id="KW-1003">Cell membrane</keyword>
<feature type="transmembrane region" description="Helical" evidence="7">
    <location>
        <begin position="23"/>
        <end position="45"/>
    </location>
</feature>
<dbReference type="Pfam" id="PF00528">
    <property type="entry name" value="BPD_transp_1"/>
    <property type="match status" value="1"/>
</dbReference>
<dbReference type="RefSeq" id="WP_212325336.1">
    <property type="nucleotide sequence ID" value="NZ_AP024463.1"/>
</dbReference>